<evidence type="ECO:0000256" key="2">
    <source>
        <dbReference type="SAM" id="MobiDB-lite"/>
    </source>
</evidence>
<dbReference type="SMART" id="SM00368">
    <property type="entry name" value="LRR_RI"/>
    <property type="match status" value="7"/>
</dbReference>
<comment type="caution">
    <text evidence="3">The sequence shown here is derived from an EMBL/GenBank/DDBJ whole genome shotgun (WGS) entry which is preliminary data.</text>
</comment>
<dbReference type="OrthoDB" id="106882at2759"/>
<dbReference type="AlphaFoldDB" id="A0A8T1X309"/>
<dbReference type="Proteomes" id="UP000693981">
    <property type="component" value="Unassembled WGS sequence"/>
</dbReference>
<name>A0A8T1X309_9STRA</name>
<dbReference type="EMBL" id="JAGDFL010000092">
    <property type="protein sequence ID" value="KAG7398070.1"/>
    <property type="molecule type" value="Genomic_DNA"/>
</dbReference>
<evidence type="ECO:0000313" key="3">
    <source>
        <dbReference type="EMBL" id="KAG7398070.1"/>
    </source>
</evidence>
<gene>
    <name evidence="3" type="primary">RNH1_4</name>
    <name evidence="3" type="ORF">PHYBOEH_011801</name>
</gene>
<dbReference type="Pfam" id="PF13516">
    <property type="entry name" value="LRR_6"/>
    <property type="match status" value="4"/>
</dbReference>
<evidence type="ECO:0000256" key="1">
    <source>
        <dbReference type="ARBA" id="ARBA00022737"/>
    </source>
</evidence>
<dbReference type="InterPro" id="IPR001611">
    <property type="entry name" value="Leu-rich_rpt"/>
</dbReference>
<dbReference type="PANTHER" id="PTHR24111:SF0">
    <property type="entry name" value="LEUCINE-RICH REPEAT-CONTAINING PROTEIN"/>
    <property type="match status" value="1"/>
</dbReference>
<feature type="region of interest" description="Disordered" evidence="2">
    <location>
        <begin position="124"/>
        <end position="146"/>
    </location>
</feature>
<accession>A0A8T1X309</accession>
<keyword evidence="4" id="KW-1185">Reference proteome</keyword>
<protein>
    <submittedName>
        <fullName evidence="3">RNA-DNA hybrid ribonuclease</fullName>
    </submittedName>
</protein>
<evidence type="ECO:0000313" key="4">
    <source>
        <dbReference type="Proteomes" id="UP000693981"/>
    </source>
</evidence>
<sequence length="476" mass="51866">MSLQDFMHAYEMESLQLGTTARKDVIARMVAFFPVYEDDGLGSSFQETSLALAARRAAEESKHTDKEKKEGAALVIAGNSREGFHHRLRNIQLVALANAMHKCHVPGLVALDLRYNHLGEHDVPTFEPDDYSADQDADQDVEGTPRDEREFVLDTASSLGRLLQPTATYVCEIAELNLQGNRFGSESCRLLCTALDAAGTTSPLRRLNLNGNPLGPAGGHAIAALLASGACRLEELDIGNTELDASNLIAISQALRTNKTLKSLNLDNPVNRTKEEEAIQYIGKMLQVNRALTRLSLSKHQLTDNGAQVLAERLLDNRTLRRLVLRANRIGSTGASALAALLLRHSTLAEFDISANRIGDVGAKAFALVLRANMISPLEVLSLCSTSLTDEGVAMLASACLKPQNPEEGCRLRCLLLWGNVFGPKASPLLLELCDAGGRFHHYGVETDFLPRQVDDEVLVAHQETAHFPLFSSSKK</sequence>
<reference evidence="3" key="1">
    <citation type="submission" date="2021-02" db="EMBL/GenBank/DDBJ databases">
        <authorList>
            <person name="Palmer J.M."/>
        </authorList>
    </citation>
    <scope>NUCLEOTIDE SEQUENCE</scope>
    <source>
        <strain evidence="3">SCRP23</strain>
    </source>
</reference>
<organism evidence="3 4">
    <name type="scientific">Phytophthora boehmeriae</name>
    <dbReference type="NCBI Taxonomy" id="109152"/>
    <lineage>
        <taxon>Eukaryota</taxon>
        <taxon>Sar</taxon>
        <taxon>Stramenopiles</taxon>
        <taxon>Oomycota</taxon>
        <taxon>Peronosporomycetes</taxon>
        <taxon>Peronosporales</taxon>
        <taxon>Peronosporaceae</taxon>
        <taxon>Phytophthora</taxon>
    </lineage>
</organism>
<keyword evidence="1" id="KW-0677">Repeat</keyword>
<feature type="compositionally biased region" description="Acidic residues" evidence="2">
    <location>
        <begin position="127"/>
        <end position="141"/>
    </location>
</feature>
<proteinExistence type="predicted"/>
<dbReference type="InterPro" id="IPR052201">
    <property type="entry name" value="LRR-containing_regulator"/>
</dbReference>
<dbReference type="PANTHER" id="PTHR24111">
    <property type="entry name" value="LEUCINE-RICH REPEAT-CONTAINING PROTEIN 34"/>
    <property type="match status" value="1"/>
</dbReference>